<dbReference type="EMBL" id="JBHSFV010000005">
    <property type="protein sequence ID" value="MFC4634302.1"/>
    <property type="molecule type" value="Genomic_DNA"/>
</dbReference>
<comment type="caution">
    <text evidence="2">The sequence shown here is derived from an EMBL/GenBank/DDBJ whole genome shotgun (WGS) entry which is preliminary data.</text>
</comment>
<keyword evidence="1" id="KW-0732">Signal</keyword>
<evidence type="ECO:0000313" key="2">
    <source>
        <dbReference type="EMBL" id="MFC4634302.1"/>
    </source>
</evidence>
<dbReference type="RefSeq" id="WP_379978525.1">
    <property type="nucleotide sequence ID" value="NZ_JBHSFV010000005.1"/>
</dbReference>
<protein>
    <recommendedName>
        <fullName evidence="4">DUF5689 domain-containing protein</fullName>
    </recommendedName>
</protein>
<feature type="signal peptide" evidence="1">
    <location>
        <begin position="1"/>
        <end position="18"/>
    </location>
</feature>
<keyword evidence="3" id="KW-1185">Reference proteome</keyword>
<proteinExistence type="predicted"/>
<evidence type="ECO:0000313" key="3">
    <source>
        <dbReference type="Proteomes" id="UP001596043"/>
    </source>
</evidence>
<dbReference type="Proteomes" id="UP001596043">
    <property type="component" value="Unassembled WGS sequence"/>
</dbReference>
<evidence type="ECO:0008006" key="4">
    <source>
        <dbReference type="Google" id="ProtNLM"/>
    </source>
</evidence>
<evidence type="ECO:0000256" key="1">
    <source>
        <dbReference type="SAM" id="SignalP"/>
    </source>
</evidence>
<name>A0ABV9HWX1_9FLAO</name>
<organism evidence="2 3">
    <name type="scientific">Dokdonia ponticola</name>
    <dbReference type="NCBI Taxonomy" id="2041041"/>
    <lineage>
        <taxon>Bacteria</taxon>
        <taxon>Pseudomonadati</taxon>
        <taxon>Bacteroidota</taxon>
        <taxon>Flavobacteriia</taxon>
        <taxon>Flavobacteriales</taxon>
        <taxon>Flavobacteriaceae</taxon>
        <taxon>Dokdonia</taxon>
    </lineage>
</organism>
<reference evidence="3" key="1">
    <citation type="journal article" date="2019" name="Int. J. Syst. Evol. Microbiol.">
        <title>The Global Catalogue of Microorganisms (GCM) 10K type strain sequencing project: providing services to taxonomists for standard genome sequencing and annotation.</title>
        <authorList>
            <consortium name="The Broad Institute Genomics Platform"/>
            <consortium name="The Broad Institute Genome Sequencing Center for Infectious Disease"/>
            <person name="Wu L."/>
            <person name="Ma J."/>
        </authorList>
    </citation>
    <scope>NUCLEOTIDE SEQUENCE [LARGE SCALE GENOMIC DNA]</scope>
    <source>
        <strain evidence="3">YJ-61-S</strain>
    </source>
</reference>
<gene>
    <name evidence="2" type="ORF">ACFO3O_10310</name>
</gene>
<feature type="chain" id="PRO_5047460766" description="DUF5689 domain-containing protein" evidence="1">
    <location>
        <begin position="19"/>
        <end position="491"/>
    </location>
</feature>
<sequence length="491" mass="51381">MKKLLTLAFITMLCIACSVEEETTPNEGTNLDIVLENYKGVFTTADGQIRGTLDVTLAEDNLSASGTLTLSTGEIVMIDTDQITDLGNRKELTFNSNDLSFVMTTGEEGEIMEVNTVTFRGNESAILVGQSTERDPLNPVLGTYVCTMCPPPLDNMLTQTFNLVIAAPDMSGNSTITSQTTLGGTIYNGIATQSGCVVNGGQTTCNLNSGVIPGSTGTAFNPGGGPVTWSGTHTFDNGPSGPNNCSTVSGTWTWQASTIGTVGGTFASNSGGDCPPPLTTLIFEDFEDSTVGYILRDPATGTVLPEDTDEIEFEDYFGRVALADFETADMVGFSNIQGTRFFGSGDSDAIDAPSPLTGLDVTSINWEGINTSGLSNITVSAFFAEANASDGNEDWDLDSSVRIEYSFDAGASWTSVFAIESSGIPSSTAGTPRVDTNLDSTGNGAEISAAFSQHEATFAVAGSTMNVRIIMAQLDAADEDVAFDNVTISGN</sequence>
<accession>A0ABV9HWX1</accession>